<accession>J0L792</accession>
<dbReference type="Proteomes" id="UP000006514">
    <property type="component" value="Unassembled WGS sequence"/>
</dbReference>
<evidence type="ECO:0000256" key="1">
    <source>
        <dbReference type="SAM" id="MobiDB-lite"/>
    </source>
</evidence>
<dbReference type="AlphaFoldDB" id="J0L792"/>
<keyword evidence="3" id="KW-1185">Reference proteome</keyword>
<feature type="non-terminal residue" evidence="2">
    <location>
        <position position="1"/>
    </location>
</feature>
<evidence type="ECO:0000313" key="2">
    <source>
        <dbReference type="EMBL" id="EJD32171.1"/>
    </source>
</evidence>
<dbReference type="KEGG" id="adl:AURDEDRAFT_159309"/>
<dbReference type="EMBL" id="JH689252">
    <property type="protein sequence ID" value="EJD32171.1"/>
    <property type="molecule type" value="Genomic_DNA"/>
</dbReference>
<dbReference type="InParanoid" id="J0L792"/>
<gene>
    <name evidence="2" type="ORF">AURDEDRAFT_178798</name>
</gene>
<sequence length="88" mass="9309">LDDQPAPSAASHPLPDSRHARFPSLAFPGGDAYGRLVQRLRKAQDSSSSQTRAAVEAEIDPSLDDDYGCGHVPPPPPNTPVPQLGLLD</sequence>
<organism evidence="2 3">
    <name type="scientific">Auricularia subglabra (strain TFB-10046 / SS5)</name>
    <name type="common">White-rot fungus</name>
    <name type="synonym">Auricularia delicata (strain TFB10046)</name>
    <dbReference type="NCBI Taxonomy" id="717982"/>
    <lineage>
        <taxon>Eukaryota</taxon>
        <taxon>Fungi</taxon>
        <taxon>Dikarya</taxon>
        <taxon>Basidiomycota</taxon>
        <taxon>Agaricomycotina</taxon>
        <taxon>Agaricomycetes</taxon>
        <taxon>Auriculariales</taxon>
        <taxon>Auriculariaceae</taxon>
        <taxon>Auricularia</taxon>
    </lineage>
</organism>
<evidence type="ECO:0000313" key="3">
    <source>
        <dbReference type="Proteomes" id="UP000006514"/>
    </source>
</evidence>
<protein>
    <submittedName>
        <fullName evidence="2">Uncharacterized protein</fullName>
    </submittedName>
</protein>
<feature type="region of interest" description="Disordered" evidence="1">
    <location>
        <begin position="40"/>
        <end position="88"/>
    </location>
</feature>
<proteinExistence type="predicted"/>
<feature type="compositionally biased region" description="Acidic residues" evidence="1">
    <location>
        <begin position="57"/>
        <end position="67"/>
    </location>
</feature>
<feature type="region of interest" description="Disordered" evidence="1">
    <location>
        <begin position="1"/>
        <end position="26"/>
    </location>
</feature>
<dbReference type="KEGG" id="adl:AURDEDRAFT_178798"/>
<reference evidence="3" key="1">
    <citation type="journal article" date="2012" name="Science">
        <title>The Paleozoic origin of enzymatic lignin decomposition reconstructed from 31 fungal genomes.</title>
        <authorList>
            <person name="Floudas D."/>
            <person name="Binder M."/>
            <person name="Riley R."/>
            <person name="Barry K."/>
            <person name="Blanchette R.A."/>
            <person name="Henrissat B."/>
            <person name="Martinez A.T."/>
            <person name="Otillar R."/>
            <person name="Spatafora J.W."/>
            <person name="Yadav J.S."/>
            <person name="Aerts A."/>
            <person name="Benoit I."/>
            <person name="Boyd A."/>
            <person name="Carlson A."/>
            <person name="Copeland A."/>
            <person name="Coutinho P.M."/>
            <person name="de Vries R.P."/>
            <person name="Ferreira P."/>
            <person name="Findley K."/>
            <person name="Foster B."/>
            <person name="Gaskell J."/>
            <person name="Glotzer D."/>
            <person name="Gorecki P."/>
            <person name="Heitman J."/>
            <person name="Hesse C."/>
            <person name="Hori C."/>
            <person name="Igarashi K."/>
            <person name="Jurgens J.A."/>
            <person name="Kallen N."/>
            <person name="Kersten P."/>
            <person name="Kohler A."/>
            <person name="Kuees U."/>
            <person name="Kumar T.K.A."/>
            <person name="Kuo A."/>
            <person name="LaButti K."/>
            <person name="Larrondo L.F."/>
            <person name="Lindquist E."/>
            <person name="Ling A."/>
            <person name="Lombard V."/>
            <person name="Lucas S."/>
            <person name="Lundell T."/>
            <person name="Martin R."/>
            <person name="McLaughlin D.J."/>
            <person name="Morgenstern I."/>
            <person name="Morin E."/>
            <person name="Murat C."/>
            <person name="Nagy L.G."/>
            <person name="Nolan M."/>
            <person name="Ohm R.A."/>
            <person name="Patyshakuliyeva A."/>
            <person name="Rokas A."/>
            <person name="Ruiz-Duenas F.J."/>
            <person name="Sabat G."/>
            <person name="Salamov A."/>
            <person name="Samejima M."/>
            <person name="Schmutz J."/>
            <person name="Slot J.C."/>
            <person name="St John F."/>
            <person name="Stenlid J."/>
            <person name="Sun H."/>
            <person name="Sun S."/>
            <person name="Syed K."/>
            <person name="Tsang A."/>
            <person name="Wiebenga A."/>
            <person name="Young D."/>
            <person name="Pisabarro A."/>
            <person name="Eastwood D.C."/>
            <person name="Martin F."/>
            <person name="Cullen D."/>
            <person name="Grigoriev I.V."/>
            <person name="Hibbett D.S."/>
        </authorList>
    </citation>
    <scope>NUCLEOTIDE SEQUENCE [LARGE SCALE GENOMIC DNA]</scope>
    <source>
        <strain evidence="3">TFB10046</strain>
    </source>
</reference>
<name>J0L792_AURST</name>